<dbReference type="AlphaFoldDB" id="A0A2D3VCC6"/>
<gene>
    <name evidence="3" type="ORF">RCC_11517</name>
</gene>
<dbReference type="OrthoDB" id="2019572at2759"/>
<dbReference type="EMBL" id="FJUY01000032">
    <property type="protein sequence ID" value="CZT25848.1"/>
    <property type="molecule type" value="Genomic_DNA"/>
</dbReference>
<dbReference type="Pfam" id="PF01822">
    <property type="entry name" value="WSC"/>
    <property type="match status" value="1"/>
</dbReference>
<accession>A0A2D3VCC6</accession>
<evidence type="ECO:0000313" key="3">
    <source>
        <dbReference type="EMBL" id="CZT25848.1"/>
    </source>
</evidence>
<reference evidence="3 4" key="1">
    <citation type="submission" date="2016-03" db="EMBL/GenBank/DDBJ databases">
        <authorList>
            <person name="Ploux O."/>
        </authorList>
    </citation>
    <scope>NUCLEOTIDE SEQUENCE [LARGE SCALE GENOMIC DNA]</scope>
    <source>
        <strain evidence="3 4">URUG2</strain>
    </source>
</reference>
<evidence type="ECO:0000259" key="2">
    <source>
        <dbReference type="PROSITE" id="PS51212"/>
    </source>
</evidence>
<evidence type="ECO:0000256" key="1">
    <source>
        <dbReference type="SAM" id="SignalP"/>
    </source>
</evidence>
<protein>
    <recommendedName>
        <fullName evidence="2">WSC domain-containing protein</fullName>
    </recommendedName>
</protein>
<dbReference type="Proteomes" id="UP000225277">
    <property type="component" value="Unassembled WGS sequence"/>
</dbReference>
<dbReference type="PANTHER" id="PTHR35560">
    <property type="entry name" value="BLL0132 PROTEIN"/>
    <property type="match status" value="1"/>
</dbReference>
<dbReference type="GeneID" id="35606534"/>
<feature type="signal peptide" evidence="1">
    <location>
        <begin position="1"/>
        <end position="19"/>
    </location>
</feature>
<dbReference type="SUPFAM" id="SSF53474">
    <property type="entry name" value="alpha/beta-Hydrolases"/>
    <property type="match status" value="1"/>
</dbReference>
<dbReference type="InterPro" id="IPR029058">
    <property type="entry name" value="AB_hydrolase_fold"/>
</dbReference>
<proteinExistence type="predicted"/>
<dbReference type="PANTHER" id="PTHR35560:SF3">
    <property type="entry name" value="PEPTIDASE S9 PROLYL OLIGOPEPTIDASE CATALYTIC DOMAIN-CONTAINING PROTEIN"/>
    <property type="match status" value="1"/>
</dbReference>
<name>A0A2D3VCC6_9PEZI</name>
<organism evidence="3 4">
    <name type="scientific">Ramularia collo-cygni</name>
    <dbReference type="NCBI Taxonomy" id="112498"/>
    <lineage>
        <taxon>Eukaryota</taxon>
        <taxon>Fungi</taxon>
        <taxon>Dikarya</taxon>
        <taxon>Ascomycota</taxon>
        <taxon>Pezizomycotina</taxon>
        <taxon>Dothideomycetes</taxon>
        <taxon>Dothideomycetidae</taxon>
        <taxon>Mycosphaerellales</taxon>
        <taxon>Mycosphaerellaceae</taxon>
        <taxon>Ramularia</taxon>
    </lineage>
</organism>
<dbReference type="SMART" id="SM00321">
    <property type="entry name" value="WSC"/>
    <property type="match status" value="1"/>
</dbReference>
<keyword evidence="1" id="KW-0732">Signal</keyword>
<sequence length="512" mass="55572">MRSSSLLALAALPLSFTKAQQYAGDIISAFLPTIVGAEVAFFRIPDPSGQNNNLTLINYYSHRSDGSRIIESDIQRAIIVPHGLLRDPWNYENDMINALKVAQAKDAGISPDSVAILAPYFPNGNDKGLAYPWTEGLRAGRGSTSNALVWSGSQWSAGANNAYPHSSRNTSSFFVLDTLVKYFDDATLFPNLNQIVIAGHSMGGQMVQRYAAVSPYQETRVPITHWIGNPDSYAWLDPFRPLSNANCPDYDDYRSGYNNFEAYAGGDMTYGVSIVNQGRAAIQANYRSKQIAYARALLDRGDHSSDCGANTTGLDRHERFFFYIKSFTPTCDDPAGYNCDTVDLINVSHDNGQMYNSPAGQARIFTDNFYGEHGRAYDFGYPRLQSGDDPFPDPVLVNTPPVVNAKVYANGMSYQGCWTDQAPTTVQALPTLLYNDPSNTIDSCTTGCANGGFTIAGVKNGGECWCGNALAGASAVLTVDSVCRFPCPGDASQICGADQRFSIFSTGFPAFA</sequence>
<dbReference type="RefSeq" id="XP_023632506.1">
    <property type="nucleotide sequence ID" value="XM_023776738.1"/>
</dbReference>
<evidence type="ECO:0000313" key="4">
    <source>
        <dbReference type="Proteomes" id="UP000225277"/>
    </source>
</evidence>
<keyword evidence="4" id="KW-1185">Reference proteome</keyword>
<feature type="chain" id="PRO_5013877987" description="WSC domain-containing protein" evidence="1">
    <location>
        <begin position="20"/>
        <end position="512"/>
    </location>
</feature>
<dbReference type="InterPro" id="IPR002889">
    <property type="entry name" value="WSC_carb-bd"/>
</dbReference>
<dbReference type="PROSITE" id="PS51212">
    <property type="entry name" value="WSC"/>
    <property type="match status" value="1"/>
</dbReference>
<feature type="domain" description="WSC" evidence="2">
    <location>
        <begin position="411"/>
        <end position="507"/>
    </location>
</feature>
<dbReference type="STRING" id="112498.A0A2D3VCC6"/>
<dbReference type="Gene3D" id="3.40.50.1820">
    <property type="entry name" value="alpha/beta hydrolase"/>
    <property type="match status" value="1"/>
</dbReference>